<name>A0A4Z2EU88_9TELE</name>
<evidence type="ECO:0000256" key="1">
    <source>
        <dbReference type="SAM" id="MobiDB-lite"/>
    </source>
</evidence>
<feature type="region of interest" description="Disordered" evidence="1">
    <location>
        <begin position="41"/>
        <end position="91"/>
    </location>
</feature>
<keyword evidence="3" id="KW-1185">Reference proteome</keyword>
<protein>
    <submittedName>
        <fullName evidence="2">Uncharacterized protein</fullName>
    </submittedName>
</protein>
<sequence length="91" mass="10663">MSMGTRLETVLFRWFAVHMTCEWPVRRRTDIIRHIHLHIKDEPDGRRNTTLREQRAAPAGLERRQHNAERDRGNEETSEGDNAEGKKGSSR</sequence>
<dbReference type="EMBL" id="SRLO01002711">
    <property type="protein sequence ID" value="TNN32415.1"/>
    <property type="molecule type" value="Genomic_DNA"/>
</dbReference>
<dbReference type="AlphaFoldDB" id="A0A4Z2EU88"/>
<dbReference type="Proteomes" id="UP000314294">
    <property type="component" value="Unassembled WGS sequence"/>
</dbReference>
<evidence type="ECO:0000313" key="3">
    <source>
        <dbReference type="Proteomes" id="UP000314294"/>
    </source>
</evidence>
<comment type="caution">
    <text evidence="2">The sequence shown here is derived from an EMBL/GenBank/DDBJ whole genome shotgun (WGS) entry which is preliminary data.</text>
</comment>
<organism evidence="2 3">
    <name type="scientific">Liparis tanakae</name>
    <name type="common">Tanaka's snailfish</name>
    <dbReference type="NCBI Taxonomy" id="230148"/>
    <lineage>
        <taxon>Eukaryota</taxon>
        <taxon>Metazoa</taxon>
        <taxon>Chordata</taxon>
        <taxon>Craniata</taxon>
        <taxon>Vertebrata</taxon>
        <taxon>Euteleostomi</taxon>
        <taxon>Actinopterygii</taxon>
        <taxon>Neopterygii</taxon>
        <taxon>Teleostei</taxon>
        <taxon>Neoteleostei</taxon>
        <taxon>Acanthomorphata</taxon>
        <taxon>Eupercaria</taxon>
        <taxon>Perciformes</taxon>
        <taxon>Cottioidei</taxon>
        <taxon>Cottales</taxon>
        <taxon>Liparidae</taxon>
        <taxon>Liparis</taxon>
    </lineage>
</organism>
<evidence type="ECO:0000313" key="2">
    <source>
        <dbReference type="EMBL" id="TNN32415.1"/>
    </source>
</evidence>
<accession>A0A4Z2EU88</accession>
<gene>
    <name evidence="2" type="ORF">EYF80_057426</name>
</gene>
<feature type="compositionally biased region" description="Basic and acidic residues" evidence="1">
    <location>
        <begin position="41"/>
        <end position="75"/>
    </location>
</feature>
<proteinExistence type="predicted"/>
<reference evidence="2 3" key="1">
    <citation type="submission" date="2019-03" db="EMBL/GenBank/DDBJ databases">
        <title>First draft genome of Liparis tanakae, snailfish: a comprehensive survey of snailfish specific genes.</title>
        <authorList>
            <person name="Kim W."/>
            <person name="Song I."/>
            <person name="Jeong J.-H."/>
            <person name="Kim D."/>
            <person name="Kim S."/>
            <person name="Ryu S."/>
            <person name="Song J.Y."/>
            <person name="Lee S.K."/>
        </authorList>
    </citation>
    <scope>NUCLEOTIDE SEQUENCE [LARGE SCALE GENOMIC DNA]</scope>
    <source>
        <tissue evidence="2">Muscle</tissue>
    </source>
</reference>